<accession>A0A1G6S1I8</accession>
<dbReference type="PROSITE" id="PS00978">
    <property type="entry name" value="FAD_G3PDH_2"/>
    <property type="match status" value="1"/>
</dbReference>
<dbReference type="EMBL" id="LT629688">
    <property type="protein sequence ID" value="SDD10709.1"/>
    <property type="molecule type" value="Genomic_DNA"/>
</dbReference>
<feature type="domain" description="FAD dependent oxidoreductase" evidence="7">
    <location>
        <begin position="24"/>
        <end position="392"/>
    </location>
</feature>
<dbReference type="Gene3D" id="1.10.8.870">
    <property type="entry name" value="Alpha-glycerophosphate oxidase, cap domain"/>
    <property type="match status" value="1"/>
</dbReference>
<dbReference type="Gene3D" id="3.50.50.60">
    <property type="entry name" value="FAD/NAD(P)-binding domain"/>
    <property type="match status" value="1"/>
</dbReference>
<evidence type="ECO:0000313" key="10">
    <source>
        <dbReference type="Proteomes" id="UP000198546"/>
    </source>
</evidence>
<gene>
    <name evidence="9" type="ORF">SAMN04489747_0191</name>
</gene>
<dbReference type="InterPro" id="IPR036188">
    <property type="entry name" value="FAD/NAD-bd_sf"/>
</dbReference>
<evidence type="ECO:0000259" key="7">
    <source>
        <dbReference type="Pfam" id="PF01266"/>
    </source>
</evidence>
<dbReference type="AlphaFoldDB" id="A0A1G6S1I8"/>
<evidence type="ECO:0000256" key="3">
    <source>
        <dbReference type="ARBA" id="ARBA00022630"/>
    </source>
</evidence>
<evidence type="ECO:0000256" key="1">
    <source>
        <dbReference type="ARBA" id="ARBA00001974"/>
    </source>
</evidence>
<dbReference type="Gene3D" id="3.30.9.10">
    <property type="entry name" value="D-Amino Acid Oxidase, subunit A, domain 2"/>
    <property type="match status" value="1"/>
</dbReference>
<proteinExistence type="inferred from homology"/>
<dbReference type="RefSeq" id="WP_231946437.1">
    <property type="nucleotide sequence ID" value="NZ_LT629688.1"/>
</dbReference>
<comment type="catalytic activity">
    <reaction evidence="6">
        <text>a quinone + sn-glycerol 3-phosphate = dihydroxyacetone phosphate + a quinol</text>
        <dbReference type="Rhea" id="RHEA:18977"/>
        <dbReference type="ChEBI" id="CHEBI:24646"/>
        <dbReference type="ChEBI" id="CHEBI:57597"/>
        <dbReference type="ChEBI" id="CHEBI:57642"/>
        <dbReference type="ChEBI" id="CHEBI:132124"/>
        <dbReference type="EC" id="1.1.5.3"/>
    </reaction>
</comment>
<dbReference type="InterPro" id="IPR031656">
    <property type="entry name" value="DAO_C"/>
</dbReference>
<dbReference type="InterPro" id="IPR006076">
    <property type="entry name" value="FAD-dep_OxRdtase"/>
</dbReference>
<evidence type="ECO:0000256" key="2">
    <source>
        <dbReference type="ARBA" id="ARBA00007330"/>
    </source>
</evidence>
<feature type="domain" description="Alpha-glycerophosphate oxidase C-terminal" evidence="8">
    <location>
        <begin position="414"/>
        <end position="539"/>
    </location>
</feature>
<sequence length="587" mass="63473">MIAATTQRSRQAALAAMSDDEGLDVLVVGGGVTGAGVALDAATRGLRTGIVEMQDWASGTSSRSSKLIHGGMRYLYNLDFALVQEALRERGLLLSTIAPHLVRPQPFLWPLKIPVVERTYSALGVGLYDAMSAVGNLTLPGDKEGAGVPPQKHYGRKGALELFPDLRSDQLTGAIRFFDARVDDARLVLGLVRTAVSYGALAATRAQVTEITKDAVGRVVGAVVTDLETGRARQVRAKHVISCTGVWTEETESLASSTGSLEVLASKGVHLVIPKDRIKGSTGLFLRTEKSVLFVIPWQHYWVIGTTDTPWEGPLRHPITTRADIDYVLEQANKVLTSQLTTDDILGTWAGLRPLLQPSGGAESSAKVSREHTVAEVAPGMVSIAGGKLTTYRVMAEDAVDFALGSTAARRWPSITERIPLVGAVGLEAAGRYLARVAPGYGWDADRIEHLLSRYGSEVGTLIDLIEEDPRLAEPLPSAPAYLGVEVAFAVRYEGSLHLEDVLLHRLRIDHEARDRGLSAVEDVLAIAVPLLGWDEDRQQAEVDAYRARLAGIRAGEAEWSDAEAIAERSRAEDLIPIRPLRRAHRI</sequence>
<dbReference type="PRINTS" id="PR01001">
    <property type="entry name" value="FADG3PDH"/>
</dbReference>
<comment type="similarity">
    <text evidence="2 6">Belongs to the FAD-dependent glycerol-3-phosphate dehydrogenase family.</text>
</comment>
<dbReference type="GO" id="GO:0046168">
    <property type="term" value="P:glycerol-3-phosphate catabolic process"/>
    <property type="evidence" value="ECO:0007669"/>
    <property type="project" value="TreeGrafter"/>
</dbReference>
<keyword evidence="4" id="KW-0274">FAD</keyword>
<evidence type="ECO:0000256" key="5">
    <source>
        <dbReference type="ARBA" id="ARBA00023002"/>
    </source>
</evidence>
<evidence type="ECO:0000256" key="6">
    <source>
        <dbReference type="RuleBase" id="RU361217"/>
    </source>
</evidence>
<dbReference type="GO" id="GO:0004368">
    <property type="term" value="F:glycerol-3-phosphate dehydrogenase (quinone) activity"/>
    <property type="evidence" value="ECO:0007669"/>
    <property type="project" value="UniProtKB-EC"/>
</dbReference>
<evidence type="ECO:0000313" key="9">
    <source>
        <dbReference type="EMBL" id="SDD10709.1"/>
    </source>
</evidence>
<evidence type="ECO:0000259" key="8">
    <source>
        <dbReference type="Pfam" id="PF16901"/>
    </source>
</evidence>
<dbReference type="Pfam" id="PF01266">
    <property type="entry name" value="DAO"/>
    <property type="match status" value="1"/>
</dbReference>
<dbReference type="PANTHER" id="PTHR11985:SF31">
    <property type="entry name" value="GLYCEROL-3-PHOSPHATE DEHYDROGENASE 2"/>
    <property type="match status" value="1"/>
</dbReference>
<dbReference type="Pfam" id="PF16901">
    <property type="entry name" value="DAO_C"/>
    <property type="match status" value="1"/>
</dbReference>
<dbReference type="Proteomes" id="UP000198546">
    <property type="component" value="Chromosome i"/>
</dbReference>
<dbReference type="PROSITE" id="PS00977">
    <property type="entry name" value="FAD_G3PDH_1"/>
    <property type="match status" value="1"/>
</dbReference>
<organism evidence="9 10">
    <name type="scientific">Auraticoccus monumenti</name>
    <dbReference type="NCBI Taxonomy" id="675864"/>
    <lineage>
        <taxon>Bacteria</taxon>
        <taxon>Bacillati</taxon>
        <taxon>Actinomycetota</taxon>
        <taxon>Actinomycetes</taxon>
        <taxon>Propionibacteriales</taxon>
        <taxon>Propionibacteriaceae</taxon>
        <taxon>Auraticoccus</taxon>
    </lineage>
</organism>
<reference evidence="9 10" key="1">
    <citation type="submission" date="2016-10" db="EMBL/GenBank/DDBJ databases">
        <authorList>
            <person name="de Groot N.N."/>
        </authorList>
    </citation>
    <scope>NUCLEOTIDE SEQUENCE [LARGE SCALE GENOMIC DNA]</scope>
    <source>
        <strain evidence="9 10">MON 2.2</strain>
    </source>
</reference>
<dbReference type="PANTHER" id="PTHR11985">
    <property type="entry name" value="GLYCEROL-3-PHOSPHATE DEHYDROGENASE"/>
    <property type="match status" value="1"/>
</dbReference>
<dbReference type="SUPFAM" id="SSF51905">
    <property type="entry name" value="FAD/NAD(P)-binding domain"/>
    <property type="match status" value="1"/>
</dbReference>
<dbReference type="InterPro" id="IPR000447">
    <property type="entry name" value="G3P_DH_FAD-dep"/>
</dbReference>
<protein>
    <recommendedName>
        <fullName evidence="6">Glycerol-3-phosphate dehydrogenase</fullName>
        <ecNumber evidence="6">1.1.5.3</ecNumber>
    </recommendedName>
</protein>
<dbReference type="EC" id="1.1.5.3" evidence="6"/>
<dbReference type="InterPro" id="IPR038299">
    <property type="entry name" value="DAO_C_sf"/>
</dbReference>
<keyword evidence="3 6" id="KW-0285">Flavoprotein</keyword>
<dbReference type="GO" id="GO:0009331">
    <property type="term" value="C:glycerol-3-phosphate dehydrogenase (FAD) complex"/>
    <property type="evidence" value="ECO:0007669"/>
    <property type="project" value="UniProtKB-UniRule"/>
</dbReference>
<dbReference type="SUPFAM" id="SSF54373">
    <property type="entry name" value="FAD-linked reductases, C-terminal domain"/>
    <property type="match status" value="1"/>
</dbReference>
<name>A0A1G6S1I8_9ACTN</name>
<dbReference type="STRING" id="675864.SAMN04489747_0191"/>
<keyword evidence="10" id="KW-1185">Reference proteome</keyword>
<evidence type="ECO:0000256" key="4">
    <source>
        <dbReference type="ARBA" id="ARBA00022827"/>
    </source>
</evidence>
<comment type="cofactor">
    <cofactor evidence="1 6">
        <name>FAD</name>
        <dbReference type="ChEBI" id="CHEBI:57692"/>
    </cofactor>
</comment>
<keyword evidence="5 6" id="KW-0560">Oxidoreductase</keyword>